<gene>
    <name evidence="8" type="ORF">Ddye_003769</name>
</gene>
<feature type="transmembrane region" description="Helical" evidence="6">
    <location>
        <begin position="133"/>
        <end position="154"/>
    </location>
</feature>
<organism evidence="8 9">
    <name type="scientific">Dipteronia dyeriana</name>
    <dbReference type="NCBI Taxonomy" id="168575"/>
    <lineage>
        <taxon>Eukaryota</taxon>
        <taxon>Viridiplantae</taxon>
        <taxon>Streptophyta</taxon>
        <taxon>Embryophyta</taxon>
        <taxon>Tracheophyta</taxon>
        <taxon>Spermatophyta</taxon>
        <taxon>Magnoliopsida</taxon>
        <taxon>eudicotyledons</taxon>
        <taxon>Gunneridae</taxon>
        <taxon>Pentapetalae</taxon>
        <taxon>rosids</taxon>
        <taxon>malvids</taxon>
        <taxon>Sapindales</taxon>
        <taxon>Sapindaceae</taxon>
        <taxon>Hippocastanoideae</taxon>
        <taxon>Acereae</taxon>
        <taxon>Dipteronia</taxon>
    </lineage>
</organism>
<evidence type="ECO:0000256" key="5">
    <source>
        <dbReference type="ARBA" id="ARBA00023242"/>
    </source>
</evidence>
<evidence type="ECO:0000256" key="2">
    <source>
        <dbReference type="ARBA" id="ARBA00023015"/>
    </source>
</evidence>
<name>A0AAD9XTP3_9ROSI</name>
<feature type="signal peptide" evidence="7">
    <location>
        <begin position="1"/>
        <end position="19"/>
    </location>
</feature>
<keyword evidence="7" id="KW-0732">Signal</keyword>
<accession>A0AAD9XTP3</accession>
<keyword evidence="6" id="KW-0472">Membrane</keyword>
<comment type="caution">
    <text evidence="8">The sequence shown here is derived from an EMBL/GenBank/DDBJ whole genome shotgun (WGS) entry which is preliminary data.</text>
</comment>
<comment type="subcellular location">
    <subcellularLocation>
        <location evidence="1">Nucleus</location>
    </subcellularLocation>
</comment>
<dbReference type="GO" id="GO:0005634">
    <property type="term" value="C:nucleus"/>
    <property type="evidence" value="ECO:0007669"/>
    <property type="project" value="UniProtKB-SubCell"/>
</dbReference>
<dbReference type="Proteomes" id="UP001280121">
    <property type="component" value="Unassembled WGS sequence"/>
</dbReference>
<keyword evidence="6" id="KW-1133">Transmembrane helix</keyword>
<sequence>MRSTHVQKWCIMFLPVCFSAKHLKGVSGFIKLQLSDGKQWPVHCQYGRGGAELESVNRVSFVSSLGRDRCRKCVTYLETTPKHVHDSRSKRCKIEKVVDNSDAVGDVSELRKTANKVVTHSSDGKNKSKYCKLFVLVQLSLGNCSQVFFFFAAISMNCR</sequence>
<keyword evidence="3" id="KW-0238">DNA-binding</keyword>
<dbReference type="GO" id="GO:0003677">
    <property type="term" value="F:DNA binding"/>
    <property type="evidence" value="ECO:0007669"/>
    <property type="project" value="UniProtKB-KW"/>
</dbReference>
<evidence type="ECO:0000256" key="3">
    <source>
        <dbReference type="ARBA" id="ARBA00023125"/>
    </source>
</evidence>
<keyword evidence="6" id="KW-0812">Transmembrane</keyword>
<reference evidence="8" key="1">
    <citation type="journal article" date="2023" name="Plant J.">
        <title>Genome sequences and population genomics provide insights into the demographic history, inbreeding, and mutation load of two 'living fossil' tree species of Dipteronia.</title>
        <authorList>
            <person name="Feng Y."/>
            <person name="Comes H.P."/>
            <person name="Chen J."/>
            <person name="Zhu S."/>
            <person name="Lu R."/>
            <person name="Zhang X."/>
            <person name="Li P."/>
            <person name="Qiu J."/>
            <person name="Olsen K.M."/>
            <person name="Qiu Y."/>
        </authorList>
    </citation>
    <scope>NUCLEOTIDE SEQUENCE</scope>
    <source>
        <strain evidence="8">KIB01</strain>
    </source>
</reference>
<evidence type="ECO:0000256" key="4">
    <source>
        <dbReference type="ARBA" id="ARBA00023163"/>
    </source>
</evidence>
<keyword evidence="4" id="KW-0804">Transcription</keyword>
<dbReference type="InterPro" id="IPR015300">
    <property type="entry name" value="DNA-bd_pseudobarrel_sf"/>
</dbReference>
<evidence type="ECO:0000256" key="6">
    <source>
        <dbReference type="SAM" id="Phobius"/>
    </source>
</evidence>
<feature type="chain" id="PRO_5042085763" evidence="7">
    <location>
        <begin position="20"/>
        <end position="159"/>
    </location>
</feature>
<dbReference type="Gene3D" id="2.40.330.10">
    <property type="entry name" value="DNA-binding pseudobarrel domain"/>
    <property type="match status" value="1"/>
</dbReference>
<proteinExistence type="predicted"/>
<keyword evidence="2" id="KW-0805">Transcription regulation</keyword>
<protein>
    <submittedName>
        <fullName evidence="8">Uncharacterized protein</fullName>
    </submittedName>
</protein>
<keyword evidence="9" id="KW-1185">Reference proteome</keyword>
<evidence type="ECO:0000313" key="8">
    <source>
        <dbReference type="EMBL" id="KAK2665195.1"/>
    </source>
</evidence>
<evidence type="ECO:0000256" key="7">
    <source>
        <dbReference type="SAM" id="SignalP"/>
    </source>
</evidence>
<dbReference type="SUPFAM" id="SSF101936">
    <property type="entry name" value="DNA-binding pseudobarrel domain"/>
    <property type="match status" value="1"/>
</dbReference>
<keyword evidence="5" id="KW-0539">Nucleus</keyword>
<dbReference type="EMBL" id="JANJYI010000001">
    <property type="protein sequence ID" value="KAK2665195.1"/>
    <property type="molecule type" value="Genomic_DNA"/>
</dbReference>
<evidence type="ECO:0000313" key="9">
    <source>
        <dbReference type="Proteomes" id="UP001280121"/>
    </source>
</evidence>
<dbReference type="AlphaFoldDB" id="A0AAD9XTP3"/>
<evidence type="ECO:0000256" key="1">
    <source>
        <dbReference type="ARBA" id="ARBA00004123"/>
    </source>
</evidence>